<protein>
    <submittedName>
        <fullName evidence="2">Uncharacterized protein</fullName>
    </submittedName>
</protein>
<feature type="compositionally biased region" description="Basic and acidic residues" evidence="1">
    <location>
        <begin position="155"/>
        <end position="185"/>
    </location>
</feature>
<name>A0A6A7BEB1_9PLEO</name>
<sequence>MLGLCATCAAEFDSRQSEERMEACRRQSCSGKAKGSWAGAMRRTGDERRLLSCTRRQGPGRASFLVDAALPQGPGEARGRRGKRGGQGKTEDGARCSSARALTIDEGAAERALELARFVACECATVRSGESAAQQAAASATHTHGGGSTAARRARVQERVQEGEGEKRRGEERRGRGEGKGRDGNRPAASSGQRAASSTAQASSSRLCLSLATRTRCEPRPAQVAGAAQPDRNARVRAAHDSAGCIGAAPWAAKANERLQGGRGRGRGGVCAAVCATVCASHVAMGHGPWHVEGRRLASA</sequence>
<dbReference type="AlphaFoldDB" id="A0A6A7BEB1"/>
<evidence type="ECO:0000313" key="3">
    <source>
        <dbReference type="Proteomes" id="UP000799423"/>
    </source>
</evidence>
<reference evidence="2" key="1">
    <citation type="submission" date="2020-01" db="EMBL/GenBank/DDBJ databases">
        <authorList>
            <consortium name="DOE Joint Genome Institute"/>
            <person name="Haridas S."/>
            <person name="Albert R."/>
            <person name="Binder M."/>
            <person name="Bloem J."/>
            <person name="Labutti K."/>
            <person name="Salamov A."/>
            <person name="Andreopoulos B."/>
            <person name="Baker S.E."/>
            <person name="Barry K."/>
            <person name="Bills G."/>
            <person name="Bluhm B.H."/>
            <person name="Cannon C."/>
            <person name="Castanera R."/>
            <person name="Culley D.E."/>
            <person name="Daum C."/>
            <person name="Ezra D."/>
            <person name="Gonzalez J.B."/>
            <person name="Henrissat B."/>
            <person name="Kuo A."/>
            <person name="Liang C."/>
            <person name="Lipzen A."/>
            <person name="Lutzoni F."/>
            <person name="Magnuson J."/>
            <person name="Mondo S."/>
            <person name="Nolan M."/>
            <person name="Ohm R."/>
            <person name="Pangilinan J."/>
            <person name="Park H.-J."/>
            <person name="Ramirez L."/>
            <person name="Alfaro M."/>
            <person name="Sun H."/>
            <person name="Tritt A."/>
            <person name="Yoshinaga Y."/>
            <person name="Zwiers L.-H."/>
            <person name="Turgeon B.G."/>
            <person name="Goodwin S.B."/>
            <person name="Spatafora J.W."/>
            <person name="Crous P.W."/>
            <person name="Grigoriev I.V."/>
        </authorList>
    </citation>
    <scope>NUCLEOTIDE SEQUENCE</scope>
    <source>
        <strain evidence="2">IPT5</strain>
    </source>
</reference>
<feature type="region of interest" description="Disordered" evidence="1">
    <location>
        <begin position="69"/>
        <end position="97"/>
    </location>
</feature>
<proteinExistence type="predicted"/>
<dbReference type="Proteomes" id="UP000799423">
    <property type="component" value="Unassembled WGS sequence"/>
</dbReference>
<evidence type="ECO:0000313" key="2">
    <source>
        <dbReference type="EMBL" id="KAF2852805.1"/>
    </source>
</evidence>
<feature type="region of interest" description="Disordered" evidence="1">
    <location>
        <begin position="135"/>
        <end position="202"/>
    </location>
</feature>
<feature type="compositionally biased region" description="Low complexity" evidence="1">
    <location>
        <begin position="188"/>
        <end position="202"/>
    </location>
</feature>
<gene>
    <name evidence="2" type="ORF">T440DRAFT_477207</name>
</gene>
<evidence type="ECO:0000256" key="1">
    <source>
        <dbReference type="SAM" id="MobiDB-lite"/>
    </source>
</evidence>
<accession>A0A6A7BEB1</accession>
<dbReference type="EMBL" id="MU006297">
    <property type="protein sequence ID" value="KAF2852805.1"/>
    <property type="molecule type" value="Genomic_DNA"/>
</dbReference>
<organism evidence="2 3">
    <name type="scientific">Plenodomus tracheiphilus IPT5</name>
    <dbReference type="NCBI Taxonomy" id="1408161"/>
    <lineage>
        <taxon>Eukaryota</taxon>
        <taxon>Fungi</taxon>
        <taxon>Dikarya</taxon>
        <taxon>Ascomycota</taxon>
        <taxon>Pezizomycotina</taxon>
        <taxon>Dothideomycetes</taxon>
        <taxon>Pleosporomycetidae</taxon>
        <taxon>Pleosporales</taxon>
        <taxon>Pleosporineae</taxon>
        <taxon>Leptosphaeriaceae</taxon>
        <taxon>Plenodomus</taxon>
    </lineage>
</organism>
<keyword evidence="3" id="KW-1185">Reference proteome</keyword>